<dbReference type="EMBL" id="BAABLF010000004">
    <property type="protein sequence ID" value="GAA5186823.1"/>
    <property type="molecule type" value="Genomic_DNA"/>
</dbReference>
<keyword evidence="7" id="KW-0408">Iron</keyword>
<evidence type="ECO:0000256" key="4">
    <source>
        <dbReference type="ARBA" id="ARBA00022505"/>
    </source>
</evidence>
<dbReference type="SUPFAM" id="SSF50692">
    <property type="entry name" value="ADC-like"/>
    <property type="match status" value="1"/>
</dbReference>
<dbReference type="Gene3D" id="3.40.50.12440">
    <property type="match status" value="1"/>
</dbReference>
<dbReference type="InterPro" id="IPR050612">
    <property type="entry name" value="Prok_Mopterin_Oxidored"/>
</dbReference>
<accession>A0ABP9RUR3</accession>
<keyword evidence="4" id="KW-0500">Molybdenum</keyword>
<organism evidence="10 11">
    <name type="scientific">Ferrimonas gelatinilytica</name>
    <dbReference type="NCBI Taxonomy" id="1255257"/>
    <lineage>
        <taxon>Bacteria</taxon>
        <taxon>Pseudomonadati</taxon>
        <taxon>Pseudomonadota</taxon>
        <taxon>Gammaproteobacteria</taxon>
        <taxon>Alteromonadales</taxon>
        <taxon>Ferrimonadaceae</taxon>
        <taxon>Ferrimonas</taxon>
    </lineage>
</organism>
<dbReference type="InterPro" id="IPR006657">
    <property type="entry name" value="MoPterin_dinucl-bd_dom"/>
</dbReference>
<dbReference type="Gene3D" id="3.40.50.740">
    <property type="match status" value="2"/>
</dbReference>
<evidence type="ECO:0000256" key="1">
    <source>
        <dbReference type="ARBA" id="ARBA00001942"/>
    </source>
</evidence>
<evidence type="ECO:0000256" key="2">
    <source>
        <dbReference type="ARBA" id="ARBA00010312"/>
    </source>
</evidence>
<evidence type="ECO:0000313" key="10">
    <source>
        <dbReference type="EMBL" id="GAA5186823.1"/>
    </source>
</evidence>
<comment type="caution">
    <text evidence="10">The sequence shown here is derived from an EMBL/GenBank/DDBJ whole genome shotgun (WGS) entry which is preliminary data.</text>
</comment>
<dbReference type="RefSeq" id="WP_345315277.1">
    <property type="nucleotide sequence ID" value="NZ_BAABLF010000004.1"/>
</dbReference>
<sequence length="820" mass="90063">MQRREFLKLSATAGAVSYLTACGSSKKETVIPELPADQQVNYSACLVNCGSNCPLRVISQDGRILRVETDHSGTDQYGDHQVRACLRGRSIKQRTYAADRLKTPMKRKAGTKRGDGQYEEISWDQAFQEIGSKVMELQASHGPRAIYHHYGTGAYYGFASSACIHRALNLSGGHLGYYGNYSWAALNVAGPATFGTGGTSGTRLSEIVHSDLVVGFGFNPFEIRMSGSGEQIDFLNAMEQRRANNQPLDVIIIDPRYTDTNLGKEDQWLPIRPGTDGALAEAIAYLMISSGWVEQNSKAFLDKYAIGYDRASLEQAKLDNPEYAELIDSDENYHDYIMGLGRYAEQGPRTAEWAAARCGIPVNQIQALADKIMAAQTPYITIGAGCNRHACGEQTMRALYMLPILTGKLGEHGVNSGELPANFSLGASGMSAGSNPESARISFHTWAEAIERGEEMTATTDAVKGLEAGEKLGTNIKAVFSSSGNALINQHSDINHTRAILEDESKCEMIVVTDCWMTASAKMADYILPDTTWVESNDLANDSYASGETGYLTFLSSGIEPMYNCRNLYQIGLGLAKVFGQEAAYTEGRTEQEWLEHLYQGTRERNPELSLPATYTEAQKLGFVRRHSPKTHVALRSFIKEGQPLNTPSGKIEIFSLDWARKRDEWTPLSDKAFDQITPLPHYTEAWQGFEDAETRDEYPLQIVGYHTKGRTHSSYHNVEWLREAVEDAAWFNPVDAAKYGVRGGQTVTLSSPQGAIRVRAKITPRVMVGVVAMAQGAWYKGSTAGAVDAGGCLNTLTKYHPLPVSKGNPQHTVRVKVTA</sequence>
<reference evidence="11" key="1">
    <citation type="journal article" date="2019" name="Int. J. Syst. Evol. Microbiol.">
        <title>The Global Catalogue of Microorganisms (GCM) 10K type strain sequencing project: providing services to taxonomists for standard genome sequencing and annotation.</title>
        <authorList>
            <consortium name="The Broad Institute Genomics Platform"/>
            <consortium name="The Broad Institute Genome Sequencing Center for Infectious Disease"/>
            <person name="Wu L."/>
            <person name="Ma J."/>
        </authorList>
    </citation>
    <scope>NUCLEOTIDE SEQUENCE [LARGE SCALE GENOMIC DNA]</scope>
    <source>
        <strain evidence="11">JCM 18720</strain>
    </source>
</reference>
<dbReference type="InterPro" id="IPR006656">
    <property type="entry name" value="Mopterin_OxRdtase"/>
</dbReference>
<evidence type="ECO:0000259" key="9">
    <source>
        <dbReference type="PROSITE" id="PS51669"/>
    </source>
</evidence>
<evidence type="ECO:0000256" key="6">
    <source>
        <dbReference type="ARBA" id="ARBA00023002"/>
    </source>
</evidence>
<dbReference type="PANTHER" id="PTHR43742">
    <property type="entry name" value="TRIMETHYLAMINE-N-OXIDE REDUCTASE"/>
    <property type="match status" value="1"/>
</dbReference>
<evidence type="ECO:0000256" key="7">
    <source>
        <dbReference type="ARBA" id="ARBA00023004"/>
    </source>
</evidence>
<dbReference type="Gene3D" id="2.40.40.20">
    <property type="match status" value="1"/>
</dbReference>
<feature type="domain" description="4Fe-4S Mo/W bis-MGD-type" evidence="9">
    <location>
        <begin position="38"/>
        <end position="99"/>
    </location>
</feature>
<comment type="similarity">
    <text evidence="2">Belongs to the prokaryotic molybdopterin-containing oxidoreductase family.</text>
</comment>
<dbReference type="Pfam" id="PF00384">
    <property type="entry name" value="Molybdopterin"/>
    <property type="match status" value="1"/>
</dbReference>
<evidence type="ECO:0000256" key="3">
    <source>
        <dbReference type="ARBA" id="ARBA00022485"/>
    </source>
</evidence>
<dbReference type="Proteomes" id="UP001501600">
    <property type="component" value="Unassembled WGS sequence"/>
</dbReference>
<protein>
    <submittedName>
        <fullName evidence="10">Molybdopterin-dependent oxidoreductase</fullName>
    </submittedName>
</protein>
<comment type="cofactor">
    <cofactor evidence="1">
        <name>Mo-bis(molybdopterin guanine dinucleotide)</name>
        <dbReference type="ChEBI" id="CHEBI:60539"/>
    </cofactor>
</comment>
<keyword evidence="11" id="KW-1185">Reference proteome</keyword>
<dbReference type="NCBIfam" id="TIGR02166">
    <property type="entry name" value="dmsA_ynfE"/>
    <property type="match status" value="1"/>
</dbReference>
<dbReference type="PROSITE" id="PS51669">
    <property type="entry name" value="4FE4S_MOW_BIS_MGD"/>
    <property type="match status" value="1"/>
</dbReference>
<keyword evidence="6" id="KW-0560">Oxidoreductase</keyword>
<proteinExistence type="inferred from homology"/>
<dbReference type="SUPFAM" id="SSF53706">
    <property type="entry name" value="Formate dehydrogenase/DMSO reductase, domains 1-3"/>
    <property type="match status" value="1"/>
</dbReference>
<dbReference type="PROSITE" id="PS00551">
    <property type="entry name" value="MOLYBDOPTERIN_PROK_1"/>
    <property type="match status" value="1"/>
</dbReference>
<dbReference type="SMART" id="SM00926">
    <property type="entry name" value="Molybdop_Fe4S4"/>
    <property type="match status" value="1"/>
</dbReference>
<dbReference type="InterPro" id="IPR027467">
    <property type="entry name" value="MopterinOxRdtase_cofactor_BS"/>
</dbReference>
<dbReference type="Pfam" id="PF01568">
    <property type="entry name" value="Molydop_binding"/>
    <property type="match status" value="1"/>
</dbReference>
<keyword evidence="5" id="KW-0479">Metal-binding</keyword>
<dbReference type="InterPro" id="IPR009010">
    <property type="entry name" value="Asp_de-COase-like_dom_sf"/>
</dbReference>
<evidence type="ECO:0000256" key="5">
    <source>
        <dbReference type="ARBA" id="ARBA00022723"/>
    </source>
</evidence>
<dbReference type="PANTHER" id="PTHR43742:SF3">
    <property type="entry name" value="DIMETHYL SULFOXIDE REDUCTASE DMSA"/>
    <property type="match status" value="1"/>
</dbReference>
<dbReference type="InterPro" id="IPR006655">
    <property type="entry name" value="Mopterin_OxRdtase_prok_CS"/>
</dbReference>
<gene>
    <name evidence="10" type="ORF">GCM10025772_03100</name>
</gene>
<keyword evidence="3" id="KW-0004">4Fe-4S</keyword>
<dbReference type="Pfam" id="PF04879">
    <property type="entry name" value="Molybdop_Fe4S4"/>
    <property type="match status" value="1"/>
</dbReference>
<evidence type="ECO:0000313" key="11">
    <source>
        <dbReference type="Proteomes" id="UP001501600"/>
    </source>
</evidence>
<dbReference type="PROSITE" id="PS00490">
    <property type="entry name" value="MOLYBDOPTERIN_PROK_2"/>
    <property type="match status" value="1"/>
</dbReference>
<dbReference type="InterPro" id="IPR011888">
    <property type="entry name" value="Anaer_DMSO_reductase"/>
</dbReference>
<dbReference type="InterPro" id="IPR006963">
    <property type="entry name" value="Mopterin_OxRdtase_4Fe-4S_dom"/>
</dbReference>
<dbReference type="Gene3D" id="3.40.228.10">
    <property type="entry name" value="Dimethylsulfoxide Reductase, domain 2"/>
    <property type="match status" value="1"/>
</dbReference>
<name>A0ABP9RUR3_9GAMM</name>
<evidence type="ECO:0000256" key="8">
    <source>
        <dbReference type="ARBA" id="ARBA00023014"/>
    </source>
</evidence>
<keyword evidence="8" id="KW-0411">Iron-sulfur</keyword>